<gene>
    <name evidence="2" type="ORF">D7Z94_22875</name>
</gene>
<dbReference type="EMBL" id="RBCJ01000005">
    <property type="protein sequence ID" value="RKN78056.1"/>
    <property type="molecule type" value="Genomic_DNA"/>
</dbReference>
<dbReference type="AlphaFoldDB" id="A0A3B0C427"/>
<feature type="transmembrane region" description="Helical" evidence="1">
    <location>
        <begin position="38"/>
        <end position="60"/>
    </location>
</feature>
<comment type="caution">
    <text evidence="2">The sequence shown here is derived from an EMBL/GenBank/DDBJ whole genome shotgun (WGS) entry which is preliminary data.</text>
</comment>
<proteinExistence type="predicted"/>
<evidence type="ECO:0000313" key="2">
    <source>
        <dbReference type="EMBL" id="RKN78056.1"/>
    </source>
</evidence>
<keyword evidence="1" id="KW-0472">Membrane</keyword>
<sequence length="112" mass="13264">MVNPTHIGIFTPEKTFSGQQCFEIYDFDISPWFAFLKYYFLGIWNMSFVISVSEFGFWRLDCAYASPLRRSSKATKAEKLQRHAYAQHDILGYRKLSSKFEFWNLVLRLRSA</sequence>
<protein>
    <submittedName>
        <fullName evidence="2">Uncharacterized protein</fullName>
    </submittedName>
</protein>
<evidence type="ECO:0000256" key="1">
    <source>
        <dbReference type="SAM" id="Phobius"/>
    </source>
</evidence>
<accession>A0A3B0C427</accession>
<reference evidence="2 3" key="1">
    <citation type="submission" date="2018-10" db="EMBL/GenBank/DDBJ databases">
        <title>Ulvibacterium marinum gen. nov., sp. nov., a novel marine bacterium of the family Flavobacteriaceae, isolated from a culture of the green alga Ulva prolifera.</title>
        <authorList>
            <person name="Zhang Z."/>
        </authorList>
    </citation>
    <scope>NUCLEOTIDE SEQUENCE [LARGE SCALE GENOMIC DNA]</scope>
    <source>
        <strain evidence="2 3">CCMM003</strain>
    </source>
</reference>
<keyword evidence="3" id="KW-1185">Reference proteome</keyword>
<evidence type="ECO:0000313" key="3">
    <source>
        <dbReference type="Proteomes" id="UP000276603"/>
    </source>
</evidence>
<keyword evidence="1" id="KW-0812">Transmembrane</keyword>
<name>A0A3B0C427_9FLAO</name>
<organism evidence="2 3">
    <name type="scientific">Ulvibacterium marinum</name>
    <dbReference type="NCBI Taxonomy" id="2419782"/>
    <lineage>
        <taxon>Bacteria</taxon>
        <taxon>Pseudomonadati</taxon>
        <taxon>Bacteroidota</taxon>
        <taxon>Flavobacteriia</taxon>
        <taxon>Flavobacteriales</taxon>
        <taxon>Flavobacteriaceae</taxon>
        <taxon>Ulvibacterium</taxon>
    </lineage>
</organism>
<dbReference type="Proteomes" id="UP000276603">
    <property type="component" value="Unassembled WGS sequence"/>
</dbReference>
<keyword evidence="1" id="KW-1133">Transmembrane helix</keyword>